<sequence>MDITKGSVVIAKAGRDKGRAFAVIEVLSDREVLIADGKRRPIERPKRKNVIHLQGTNTTVDCITTNRQLRNILKEFLQEA</sequence>
<dbReference type="InterPro" id="IPR041985">
    <property type="entry name" value="Ribosomal_eL14_KOW"/>
</dbReference>
<dbReference type="AlphaFoldDB" id="A0A934TZB6"/>
<dbReference type="GO" id="GO:1990904">
    <property type="term" value="C:ribonucleoprotein complex"/>
    <property type="evidence" value="ECO:0007669"/>
    <property type="project" value="UniProtKB-KW"/>
</dbReference>
<evidence type="ECO:0000256" key="1">
    <source>
        <dbReference type="ARBA" id="ARBA00022980"/>
    </source>
</evidence>
<dbReference type="InterPro" id="IPR014722">
    <property type="entry name" value="Rib_uL2_dom2"/>
</dbReference>
<reference evidence="3" key="1">
    <citation type="submission" date="2021-01" db="EMBL/GenBank/DDBJ databases">
        <title>Genome public.</title>
        <authorList>
            <person name="Liu C."/>
            <person name="Sun Q."/>
        </authorList>
    </citation>
    <scope>NUCLEOTIDE SEQUENCE</scope>
    <source>
        <strain evidence="3">M6</strain>
    </source>
</reference>
<proteinExistence type="predicted"/>
<dbReference type="SUPFAM" id="SSF50104">
    <property type="entry name" value="Translation proteins SH3-like domain"/>
    <property type="match status" value="1"/>
</dbReference>
<keyword evidence="2" id="KW-0687">Ribonucleoprotein</keyword>
<dbReference type="RefSeq" id="WP_201427226.1">
    <property type="nucleotide sequence ID" value="NZ_JAEQMG010000048.1"/>
</dbReference>
<name>A0A934TZB6_9FIRM</name>
<evidence type="ECO:0000313" key="4">
    <source>
        <dbReference type="Proteomes" id="UP000633365"/>
    </source>
</evidence>
<dbReference type="GO" id="GO:0005840">
    <property type="term" value="C:ribosome"/>
    <property type="evidence" value="ECO:0007669"/>
    <property type="project" value="UniProtKB-KW"/>
</dbReference>
<evidence type="ECO:0000256" key="2">
    <source>
        <dbReference type="ARBA" id="ARBA00023274"/>
    </source>
</evidence>
<accession>A0A934TZB6</accession>
<keyword evidence="1" id="KW-0689">Ribosomal protein</keyword>
<dbReference type="CDD" id="cd06088">
    <property type="entry name" value="KOW_RPL14"/>
    <property type="match status" value="1"/>
</dbReference>
<keyword evidence="4" id="KW-1185">Reference proteome</keyword>
<comment type="caution">
    <text evidence="3">The sequence shown here is derived from an EMBL/GenBank/DDBJ whole genome shotgun (WGS) entry which is preliminary data.</text>
</comment>
<dbReference type="EMBL" id="JAEQMG010000048">
    <property type="protein sequence ID" value="MBK6088230.1"/>
    <property type="molecule type" value="Genomic_DNA"/>
</dbReference>
<dbReference type="InterPro" id="IPR008991">
    <property type="entry name" value="Translation_prot_SH3-like_sf"/>
</dbReference>
<evidence type="ECO:0000313" key="3">
    <source>
        <dbReference type="EMBL" id="MBK6088230.1"/>
    </source>
</evidence>
<gene>
    <name evidence="3" type="ORF">JKK62_06100</name>
</gene>
<dbReference type="Proteomes" id="UP000633365">
    <property type="component" value="Unassembled WGS sequence"/>
</dbReference>
<dbReference type="Gene3D" id="2.30.30.30">
    <property type="match status" value="1"/>
</dbReference>
<organism evidence="3 4">
    <name type="scientific">Ruminococcus difficilis</name>
    <dbReference type="NCBI Taxonomy" id="2763069"/>
    <lineage>
        <taxon>Bacteria</taxon>
        <taxon>Bacillati</taxon>
        <taxon>Bacillota</taxon>
        <taxon>Clostridia</taxon>
        <taxon>Eubacteriales</taxon>
        <taxon>Oscillospiraceae</taxon>
        <taxon>Ruminococcus</taxon>
    </lineage>
</organism>
<protein>
    <submittedName>
        <fullName evidence="3">KOW domain-containing RNA-binding protein</fullName>
    </submittedName>
</protein>